<comment type="caution">
    <text evidence="4">The sequence shown here is derived from an EMBL/GenBank/DDBJ whole genome shotgun (WGS) entry which is preliminary data.</text>
</comment>
<keyword evidence="2" id="KW-0472">Membrane</keyword>
<dbReference type="PANTHER" id="PTHR30203">
    <property type="entry name" value="OUTER MEMBRANE CATION EFFLUX PROTEIN"/>
    <property type="match status" value="1"/>
</dbReference>
<keyword evidence="2" id="KW-0812">Transmembrane</keyword>
<evidence type="ECO:0000256" key="2">
    <source>
        <dbReference type="RuleBase" id="RU362097"/>
    </source>
</evidence>
<evidence type="ECO:0000256" key="3">
    <source>
        <dbReference type="SAM" id="MobiDB-lite"/>
    </source>
</evidence>
<keyword evidence="2" id="KW-0449">Lipoprotein</keyword>
<dbReference type="Proteomes" id="UP001528673">
    <property type="component" value="Unassembled WGS sequence"/>
</dbReference>
<reference evidence="4 5" key="1">
    <citation type="submission" date="2023-02" db="EMBL/GenBank/DDBJ databases">
        <title>Bacterial whole genomic sequence of Curvibacter sp. HBC61.</title>
        <authorList>
            <person name="Le V."/>
            <person name="Ko S.-R."/>
            <person name="Ahn C.-Y."/>
            <person name="Oh H.-M."/>
        </authorList>
    </citation>
    <scope>NUCLEOTIDE SEQUENCE [LARGE SCALE GENOMIC DNA]</scope>
    <source>
        <strain evidence="4 5">HBC61</strain>
    </source>
</reference>
<dbReference type="PANTHER" id="PTHR30203:SF32">
    <property type="entry name" value="CATION EFFLUX SYSTEM PROTEIN CUSC"/>
    <property type="match status" value="1"/>
</dbReference>
<feature type="region of interest" description="Disordered" evidence="3">
    <location>
        <begin position="151"/>
        <end position="177"/>
    </location>
</feature>
<dbReference type="SUPFAM" id="SSF56954">
    <property type="entry name" value="Outer membrane efflux proteins (OEP)"/>
    <property type="match status" value="1"/>
</dbReference>
<organism evidence="4 5">
    <name type="scientific">Curvibacter cyanobacteriorum</name>
    <dbReference type="NCBI Taxonomy" id="3026422"/>
    <lineage>
        <taxon>Bacteria</taxon>
        <taxon>Pseudomonadati</taxon>
        <taxon>Pseudomonadota</taxon>
        <taxon>Betaproteobacteria</taxon>
        <taxon>Burkholderiales</taxon>
        <taxon>Comamonadaceae</taxon>
        <taxon>Curvibacter</taxon>
    </lineage>
</organism>
<dbReference type="NCBIfam" id="TIGR01845">
    <property type="entry name" value="outer_NodT"/>
    <property type="match status" value="1"/>
</dbReference>
<keyword evidence="5" id="KW-1185">Reference proteome</keyword>
<dbReference type="EMBL" id="JAQSIP010000001">
    <property type="protein sequence ID" value="MDD0837575.1"/>
    <property type="molecule type" value="Genomic_DNA"/>
</dbReference>
<keyword evidence="2" id="KW-1134">Transmembrane beta strand</keyword>
<protein>
    <submittedName>
        <fullName evidence="4">Efflux transporter outer membrane subunit</fullName>
    </submittedName>
</protein>
<dbReference type="InterPro" id="IPR010131">
    <property type="entry name" value="MdtP/NodT-like"/>
</dbReference>
<name>A0ABT5MUJ9_9BURK</name>
<evidence type="ECO:0000313" key="4">
    <source>
        <dbReference type="EMBL" id="MDD0837575.1"/>
    </source>
</evidence>
<comment type="subcellular location">
    <subcellularLocation>
        <location evidence="2">Cell membrane</location>
        <topology evidence="2">Lipid-anchor</topology>
    </subcellularLocation>
</comment>
<evidence type="ECO:0000313" key="5">
    <source>
        <dbReference type="Proteomes" id="UP001528673"/>
    </source>
</evidence>
<dbReference type="Gene3D" id="1.20.1600.10">
    <property type="entry name" value="Outer membrane efflux proteins (OEP)"/>
    <property type="match status" value="1"/>
</dbReference>
<gene>
    <name evidence="4" type="ORF">PSQ40_03215</name>
</gene>
<dbReference type="Pfam" id="PF02321">
    <property type="entry name" value="OEP"/>
    <property type="match status" value="2"/>
</dbReference>
<dbReference type="Gene3D" id="2.20.200.10">
    <property type="entry name" value="Outer membrane efflux proteins (OEP)"/>
    <property type="match status" value="1"/>
</dbReference>
<feature type="compositionally biased region" description="Low complexity" evidence="3">
    <location>
        <begin position="78"/>
        <end position="95"/>
    </location>
</feature>
<feature type="compositionally biased region" description="Polar residues" evidence="3">
    <location>
        <begin position="151"/>
        <end position="166"/>
    </location>
</feature>
<dbReference type="InterPro" id="IPR003423">
    <property type="entry name" value="OMP_efflux"/>
</dbReference>
<keyword evidence="2" id="KW-0564">Palmitate</keyword>
<comment type="similarity">
    <text evidence="1 2">Belongs to the outer membrane factor (OMF) (TC 1.B.17) family.</text>
</comment>
<dbReference type="RefSeq" id="WP_273948749.1">
    <property type="nucleotide sequence ID" value="NZ_JAQSIP010000001.1"/>
</dbReference>
<feature type="region of interest" description="Disordered" evidence="3">
    <location>
        <begin position="65"/>
        <end position="95"/>
    </location>
</feature>
<accession>A0ABT5MUJ9</accession>
<sequence length="520" mass="54837">MSMTQLFPFSFAPSPHPAHRWPLVLALSLGLGACSTVSLPEQALALSLPAQWGQGAPLGTPAAVLRAPASPPSDAGQASVAAPAPAAPAGAPSAVVSAPPAATVDAWWTAFGDARLDALVSSALARNTDLAVAALKLRSAQLQSQLTQRNQVPGVSAGLSSQSQRSLDGAGSSGSALTRSQSANLSASYEVDLWGRLARLREASAWEAQATEQDRQSTLLSLTGTVVRQYWQIAYLNQRIRSAAQSVAYAERTRELVAAQYRAGAVSALETSEAERSVLTQRATLSDLEQQRLEARTTLALLFDAAPGDATLAQLLPQEPAQLPNQAMPAVAPELPAQVLARRPDLRAAEMRLRETLASANATAASYYPPLTLTGALGSSSAALGSVLANPYALLGAGITLPFLQFNTQRLNNAIARTQYESAVLSYRQTLYTALGEVENVLSARQSLARQGESLAGALLASQRSEQLYEVRYRQGAVALSLWLDAQEARRAAEVAWAQNQWLQLRNQVSLCLALGGSAS</sequence>
<evidence type="ECO:0000256" key="1">
    <source>
        <dbReference type="ARBA" id="ARBA00007613"/>
    </source>
</evidence>
<proteinExistence type="inferred from homology"/>